<dbReference type="PANTHER" id="PTHR43575:SF1">
    <property type="entry name" value="PROTEIN ABCI7, CHLOROPLASTIC"/>
    <property type="match status" value="1"/>
</dbReference>
<accession>A0A7X6I6S1</accession>
<dbReference type="SUPFAM" id="SSF101960">
    <property type="entry name" value="Stabilizer of iron transporter SufD"/>
    <property type="match status" value="1"/>
</dbReference>
<sequence>MDSARADALAARSHLERGGWIPRNSEPFRHLLPPQASVWLGDEPDAACTASRLEGGWQLHPVPTTPGVSVEARWLDAADAGQRRELLAGLPSPGDGPAAPYAWAHRALVRDGLRLRVGGQARGDAPVWLRLDRRPGAAVEAPLLVIELLPGARCVLVESHERDLAATGGACSHGTVQNLQVHVRLAAGATLQHLRLALPGADDHIAHHVDVRLERDAVYQQCLLAGGSRYHLQRLALDLDGARASARAASVLLAADTALDQQVQVRHAAPHTRSSMHALALGSGKARMVANAHAAIEPGCDEAQVRQRLAGIPTGGQPKLVLRPHLEIHHDQVQASHGATWGALPPEALFHARQRGLDERAAKAMILQGLAGAALAGALGEQGVLEEAAIEQRLAHAVERHLAAESREPSHG</sequence>
<keyword evidence="3" id="KW-1185">Reference proteome</keyword>
<dbReference type="Pfam" id="PF01458">
    <property type="entry name" value="SUFBD_core"/>
    <property type="match status" value="1"/>
</dbReference>
<reference evidence="2 3" key="1">
    <citation type="journal article" date="2020" name="Nature">
        <title>Bacterial chemolithoautotrophy via manganese oxidation.</title>
        <authorList>
            <person name="Yu H."/>
            <person name="Leadbetter J.R."/>
        </authorList>
    </citation>
    <scope>NUCLEOTIDE SEQUENCE [LARGE SCALE GENOMIC DNA]</scope>
    <source>
        <strain evidence="2 3">RBP-1</strain>
    </source>
</reference>
<dbReference type="InterPro" id="IPR055346">
    <property type="entry name" value="Fe-S_cluster_assembly_SufBD"/>
</dbReference>
<dbReference type="Proteomes" id="UP000521868">
    <property type="component" value="Unassembled WGS sequence"/>
</dbReference>
<feature type="domain" description="SUF system FeS cluster assembly SufBD core" evidence="1">
    <location>
        <begin position="141"/>
        <end position="369"/>
    </location>
</feature>
<dbReference type="RefSeq" id="WP_168107651.1">
    <property type="nucleotide sequence ID" value="NZ_VTOX01000003.1"/>
</dbReference>
<proteinExistence type="predicted"/>
<evidence type="ECO:0000313" key="3">
    <source>
        <dbReference type="Proteomes" id="UP000521868"/>
    </source>
</evidence>
<dbReference type="PANTHER" id="PTHR43575">
    <property type="entry name" value="PROTEIN ABCI7, CHLOROPLASTIC"/>
    <property type="match status" value="1"/>
</dbReference>
<organism evidence="2 3">
    <name type="scientific">Ramlibacter lithotrophicus</name>
    <dbReference type="NCBI Taxonomy" id="2606681"/>
    <lineage>
        <taxon>Bacteria</taxon>
        <taxon>Pseudomonadati</taxon>
        <taxon>Pseudomonadota</taxon>
        <taxon>Betaproteobacteria</taxon>
        <taxon>Burkholderiales</taxon>
        <taxon>Comamonadaceae</taxon>
        <taxon>Ramlibacter</taxon>
    </lineage>
</organism>
<dbReference type="GO" id="GO:0016226">
    <property type="term" value="P:iron-sulfur cluster assembly"/>
    <property type="evidence" value="ECO:0007669"/>
    <property type="project" value="InterPro"/>
</dbReference>
<protein>
    <submittedName>
        <fullName evidence="2">SufBD protein</fullName>
    </submittedName>
</protein>
<evidence type="ECO:0000259" key="1">
    <source>
        <dbReference type="Pfam" id="PF01458"/>
    </source>
</evidence>
<dbReference type="AlphaFoldDB" id="A0A7X6I6S1"/>
<dbReference type="InterPro" id="IPR000825">
    <property type="entry name" value="SUF_FeS_clus_asmbl_SufBD_core"/>
</dbReference>
<gene>
    <name evidence="2" type="ORF">RAMLITH_12015</name>
</gene>
<dbReference type="EMBL" id="VTOX01000003">
    <property type="protein sequence ID" value="NKE66550.1"/>
    <property type="molecule type" value="Genomic_DNA"/>
</dbReference>
<dbReference type="InterPro" id="IPR037284">
    <property type="entry name" value="SUF_FeS_clus_asmbl_SufBD_sf"/>
</dbReference>
<evidence type="ECO:0000313" key="2">
    <source>
        <dbReference type="EMBL" id="NKE66550.1"/>
    </source>
</evidence>
<name>A0A7X6I6S1_9BURK</name>
<comment type="caution">
    <text evidence="2">The sequence shown here is derived from an EMBL/GenBank/DDBJ whole genome shotgun (WGS) entry which is preliminary data.</text>
</comment>